<dbReference type="InterPro" id="IPR009057">
    <property type="entry name" value="Homeodomain-like_sf"/>
</dbReference>
<dbReference type="SUPFAM" id="SSF48498">
    <property type="entry name" value="Tetracyclin repressor-like, C-terminal domain"/>
    <property type="match status" value="1"/>
</dbReference>
<gene>
    <name evidence="7" type="ORF">U3653_12170</name>
</gene>
<feature type="DNA-binding region" description="H-T-H motif" evidence="4">
    <location>
        <begin position="62"/>
        <end position="81"/>
    </location>
</feature>
<evidence type="ECO:0000256" key="5">
    <source>
        <dbReference type="SAM" id="MobiDB-lite"/>
    </source>
</evidence>
<evidence type="ECO:0000256" key="3">
    <source>
        <dbReference type="ARBA" id="ARBA00023163"/>
    </source>
</evidence>
<sequence>MTRIRTIRVAPPDRPGCLSEGRNEMTASLAPGGMSRSDARRNRALVLAAAQRAFAEQGASVSLVEVARRAGVGAGTVYRHFPTKSALLEAVMQQRIDRLAKLAADHLAAPDPGAAFFDFCTAVIATTPDNQALCDLVQSDDGWPRALVQSAGVRFHGAVAALLAAAEREGAVRADIELDDVLAIFTGCVAIQRLRKASGGLDRTAAIVLDALRAGPVGPVVTKREGDTEDRNETEERNESQADRCPVCRAAVPRAGTGRRARYCSAACRQKAHRRRVAAAR</sequence>
<dbReference type="InterPro" id="IPR050109">
    <property type="entry name" value="HTH-type_TetR-like_transc_reg"/>
</dbReference>
<evidence type="ECO:0000313" key="7">
    <source>
        <dbReference type="EMBL" id="MEB3510776.1"/>
    </source>
</evidence>
<dbReference type="PANTHER" id="PTHR30055">
    <property type="entry name" value="HTH-TYPE TRANSCRIPTIONAL REGULATOR RUTR"/>
    <property type="match status" value="1"/>
</dbReference>
<dbReference type="Proteomes" id="UP001348098">
    <property type="component" value="Unassembled WGS sequence"/>
</dbReference>
<dbReference type="SUPFAM" id="SSF46689">
    <property type="entry name" value="Homeodomain-like"/>
    <property type="match status" value="1"/>
</dbReference>
<name>A0ABU6ATU3_9NOCA</name>
<dbReference type="PRINTS" id="PR00455">
    <property type="entry name" value="HTHTETR"/>
</dbReference>
<feature type="domain" description="HTH tetR-type" evidence="6">
    <location>
        <begin position="40"/>
        <end position="99"/>
    </location>
</feature>
<dbReference type="PROSITE" id="PS50977">
    <property type="entry name" value="HTH_TETR_2"/>
    <property type="match status" value="1"/>
</dbReference>
<reference evidence="7 8" key="1">
    <citation type="submission" date="2023-12" db="EMBL/GenBank/DDBJ databases">
        <title>novel species in genus Nocarida.</title>
        <authorList>
            <person name="Li Z."/>
        </authorList>
    </citation>
    <scope>NUCLEOTIDE SEQUENCE [LARGE SCALE GENOMIC DNA]</scope>
    <source>
        <strain evidence="7 8">CDC186</strain>
    </source>
</reference>
<organism evidence="7 8">
    <name type="scientific">Nocardia implantans</name>
    <dbReference type="NCBI Taxonomy" id="3108168"/>
    <lineage>
        <taxon>Bacteria</taxon>
        <taxon>Bacillati</taxon>
        <taxon>Actinomycetota</taxon>
        <taxon>Actinomycetes</taxon>
        <taxon>Mycobacteriales</taxon>
        <taxon>Nocardiaceae</taxon>
        <taxon>Nocardia</taxon>
    </lineage>
</organism>
<dbReference type="RefSeq" id="WP_323124209.1">
    <property type="nucleotide sequence ID" value="NZ_JAYESH010000005.1"/>
</dbReference>
<keyword evidence="1" id="KW-0805">Transcription regulation</keyword>
<evidence type="ECO:0000256" key="1">
    <source>
        <dbReference type="ARBA" id="ARBA00023015"/>
    </source>
</evidence>
<evidence type="ECO:0000256" key="4">
    <source>
        <dbReference type="PROSITE-ProRule" id="PRU00335"/>
    </source>
</evidence>
<dbReference type="InterPro" id="IPR049445">
    <property type="entry name" value="TetR_SbtR-like_C"/>
</dbReference>
<protein>
    <submittedName>
        <fullName evidence="7">Helix-turn-helix domain-containing protein</fullName>
    </submittedName>
</protein>
<dbReference type="InterPro" id="IPR036271">
    <property type="entry name" value="Tet_transcr_reg_TetR-rel_C_sf"/>
</dbReference>
<evidence type="ECO:0000256" key="2">
    <source>
        <dbReference type="ARBA" id="ARBA00023125"/>
    </source>
</evidence>
<dbReference type="InterPro" id="IPR001647">
    <property type="entry name" value="HTH_TetR"/>
</dbReference>
<dbReference type="Pfam" id="PF00440">
    <property type="entry name" value="TetR_N"/>
    <property type="match status" value="1"/>
</dbReference>
<feature type="compositionally biased region" description="Basic and acidic residues" evidence="5">
    <location>
        <begin position="222"/>
        <end position="242"/>
    </location>
</feature>
<keyword evidence="2 4" id="KW-0238">DNA-binding</keyword>
<proteinExistence type="predicted"/>
<keyword evidence="8" id="KW-1185">Reference proteome</keyword>
<accession>A0ABU6ATU3</accession>
<dbReference type="Gene3D" id="1.10.357.10">
    <property type="entry name" value="Tetracycline Repressor, domain 2"/>
    <property type="match status" value="1"/>
</dbReference>
<dbReference type="PANTHER" id="PTHR30055:SF234">
    <property type="entry name" value="HTH-TYPE TRANSCRIPTIONAL REGULATOR BETI"/>
    <property type="match status" value="1"/>
</dbReference>
<feature type="region of interest" description="Disordered" evidence="5">
    <location>
        <begin position="219"/>
        <end position="243"/>
    </location>
</feature>
<evidence type="ECO:0000259" key="6">
    <source>
        <dbReference type="PROSITE" id="PS50977"/>
    </source>
</evidence>
<comment type="caution">
    <text evidence="7">The sequence shown here is derived from an EMBL/GenBank/DDBJ whole genome shotgun (WGS) entry which is preliminary data.</text>
</comment>
<dbReference type="Pfam" id="PF21597">
    <property type="entry name" value="TetR_C_43"/>
    <property type="match status" value="1"/>
</dbReference>
<feature type="region of interest" description="Disordered" evidence="5">
    <location>
        <begin position="11"/>
        <end position="36"/>
    </location>
</feature>
<evidence type="ECO:0000313" key="8">
    <source>
        <dbReference type="Proteomes" id="UP001348098"/>
    </source>
</evidence>
<keyword evidence="3" id="KW-0804">Transcription</keyword>
<dbReference type="EMBL" id="JAYKYQ010000004">
    <property type="protein sequence ID" value="MEB3510776.1"/>
    <property type="molecule type" value="Genomic_DNA"/>
</dbReference>